<reference evidence="1" key="1">
    <citation type="submission" date="2021-02" db="EMBL/GenBank/DDBJ databases">
        <authorList>
            <consortium name="DOE Joint Genome Institute"/>
            <person name="Ahrendt S."/>
            <person name="Looney B.P."/>
            <person name="Miyauchi S."/>
            <person name="Morin E."/>
            <person name="Drula E."/>
            <person name="Courty P.E."/>
            <person name="Chicoki N."/>
            <person name="Fauchery L."/>
            <person name="Kohler A."/>
            <person name="Kuo A."/>
            <person name="Labutti K."/>
            <person name="Pangilinan J."/>
            <person name="Lipzen A."/>
            <person name="Riley R."/>
            <person name="Andreopoulos W."/>
            <person name="He G."/>
            <person name="Johnson J."/>
            <person name="Barry K.W."/>
            <person name="Grigoriev I.V."/>
            <person name="Nagy L."/>
            <person name="Hibbett D."/>
            <person name="Henrissat B."/>
            <person name="Matheny P.B."/>
            <person name="Labbe J."/>
            <person name="Martin F."/>
        </authorList>
    </citation>
    <scope>NUCLEOTIDE SEQUENCE</scope>
    <source>
        <strain evidence="1">FP105234-sp</strain>
    </source>
</reference>
<gene>
    <name evidence="1" type="ORF">FA95DRAFT_1487539</name>
</gene>
<evidence type="ECO:0000313" key="2">
    <source>
        <dbReference type="Proteomes" id="UP000814033"/>
    </source>
</evidence>
<comment type="caution">
    <text evidence="1">The sequence shown here is derived from an EMBL/GenBank/DDBJ whole genome shotgun (WGS) entry which is preliminary data.</text>
</comment>
<proteinExistence type="predicted"/>
<dbReference type="Proteomes" id="UP000814033">
    <property type="component" value="Unassembled WGS sequence"/>
</dbReference>
<keyword evidence="2" id="KW-1185">Reference proteome</keyword>
<protein>
    <submittedName>
        <fullName evidence="1">Uncharacterized protein</fullName>
    </submittedName>
</protein>
<sequence>MDVAQAHPELHKQLSLMQRVHDSILSYEPFVPRPPILDSSLPLPTDAVPDASDDSAHHITGLRPLLETVRRDMDVMKTFLADSGSALLPPLSTNATYLIAVWKEVICASPPIIALGKTFFESNRAQAQNGDANGGAKKGKKRAANQSKPTGVKVDVVADNGGTWIRVNTTKNSRLLSEFREIDSYMTDSSDESDPRMGPSLAQTEFDNSLLRAGRQLLAAARNNPLPGTSIAPTVVFRLTRLDPEPTDQHEHDTRIALTIRMLREMGLIVELGERNDALLDATASAPSPLVDPPLVVRPTTRINLDLSVLIALVSDLTHASLPPTAVAAHARFTPSASYLEWKKSRQRAKIYGDRQQSTGSGSGLDGEDGDTGIEDLGKHSRALAEQLQQEMQKGVLQEMLERISESAGAHADGPVNAEFWTTAEARDRCLRIIAKIGGPHEKQRASALFPLDSTTSLAAREEQYWQDSRYPPRFLPILPIHVFPPEFSSTTSSHATYPLFRSLEQTCLTLLAQETAPHPRALPAELAAAEIQRATVMRANPRLTAHTVQSLLCGAVRGWTTLTANKASVKAVLKEMKGRGLSVDLGKGRTSGEAVDAVIWMVDPRSLAEGMRSDYGA</sequence>
<reference evidence="1" key="2">
    <citation type="journal article" date="2022" name="New Phytol.">
        <title>Evolutionary transition to the ectomycorrhizal habit in the genomes of a hyperdiverse lineage of mushroom-forming fungi.</title>
        <authorList>
            <person name="Looney B."/>
            <person name="Miyauchi S."/>
            <person name="Morin E."/>
            <person name="Drula E."/>
            <person name="Courty P.E."/>
            <person name="Kohler A."/>
            <person name="Kuo A."/>
            <person name="LaButti K."/>
            <person name="Pangilinan J."/>
            <person name="Lipzen A."/>
            <person name="Riley R."/>
            <person name="Andreopoulos W."/>
            <person name="He G."/>
            <person name="Johnson J."/>
            <person name="Nolan M."/>
            <person name="Tritt A."/>
            <person name="Barry K.W."/>
            <person name="Grigoriev I.V."/>
            <person name="Nagy L.G."/>
            <person name="Hibbett D."/>
            <person name="Henrissat B."/>
            <person name="Matheny P.B."/>
            <person name="Labbe J."/>
            <person name="Martin F.M."/>
        </authorList>
    </citation>
    <scope>NUCLEOTIDE SEQUENCE</scope>
    <source>
        <strain evidence="1">FP105234-sp</strain>
    </source>
</reference>
<dbReference type="EMBL" id="MU275863">
    <property type="protein sequence ID" value="KAI0050264.1"/>
    <property type="molecule type" value="Genomic_DNA"/>
</dbReference>
<evidence type="ECO:0000313" key="1">
    <source>
        <dbReference type="EMBL" id="KAI0050264.1"/>
    </source>
</evidence>
<name>A0ACB8S1V1_9AGAM</name>
<accession>A0ACB8S1V1</accession>
<organism evidence="1 2">
    <name type="scientific">Auriscalpium vulgare</name>
    <dbReference type="NCBI Taxonomy" id="40419"/>
    <lineage>
        <taxon>Eukaryota</taxon>
        <taxon>Fungi</taxon>
        <taxon>Dikarya</taxon>
        <taxon>Basidiomycota</taxon>
        <taxon>Agaricomycotina</taxon>
        <taxon>Agaricomycetes</taxon>
        <taxon>Russulales</taxon>
        <taxon>Auriscalpiaceae</taxon>
        <taxon>Auriscalpium</taxon>
    </lineage>
</organism>